<dbReference type="Pfam" id="PF13177">
    <property type="entry name" value="DNA_pol3_delta2"/>
    <property type="match status" value="1"/>
</dbReference>
<proteinExistence type="predicted"/>
<accession>A0A0G0LKH8</accession>
<dbReference type="STRING" id="1618572.UT17_C0002G0081"/>
<dbReference type="Gene3D" id="3.40.50.300">
    <property type="entry name" value="P-loop containing nucleotide triphosphate hydrolases"/>
    <property type="match status" value="1"/>
</dbReference>
<dbReference type="InterPro" id="IPR027417">
    <property type="entry name" value="P-loop_NTPase"/>
</dbReference>
<evidence type="ECO:0000313" key="1">
    <source>
        <dbReference type="EMBL" id="KKQ92418.1"/>
    </source>
</evidence>
<name>A0A0G0LKH8_9BACT</name>
<dbReference type="SUPFAM" id="SSF52540">
    <property type="entry name" value="P-loop containing nucleoside triphosphate hydrolases"/>
    <property type="match status" value="1"/>
</dbReference>
<sequence length="210" mass="23759">MHAYLLINQDLNVKSQIEDLAKKLNAKMLSFPIVKVEDTRNLNDLIRLSFNEPTLIICERINEAGDEALNAFLKNLEEPQENIYFALTAPSVRKVLPTIVSRCEIVKIRSTNIEIRNNDEIEKFLNGNVGEKLNYIDKIKDRNKAIELVENSVIFLHGTLHENAVKCKVQANNIEVAIKTLTGLKANGNVNLQLTNMLINISNLKTNSHN</sequence>
<protein>
    <submittedName>
        <fullName evidence="1">Polymerase III subunit delta' protein</fullName>
    </submittedName>
</protein>
<reference evidence="1 2" key="1">
    <citation type="journal article" date="2015" name="Nature">
        <title>rRNA introns, odd ribosomes, and small enigmatic genomes across a large radiation of phyla.</title>
        <authorList>
            <person name="Brown C.T."/>
            <person name="Hug L.A."/>
            <person name="Thomas B.C."/>
            <person name="Sharon I."/>
            <person name="Castelle C.J."/>
            <person name="Singh A."/>
            <person name="Wilkins M.J."/>
            <person name="Williams K.H."/>
            <person name="Banfield J.F."/>
        </authorList>
    </citation>
    <scope>NUCLEOTIDE SEQUENCE [LARGE SCALE GENOMIC DNA]</scope>
</reference>
<dbReference type="AlphaFoldDB" id="A0A0G0LKH8"/>
<dbReference type="Proteomes" id="UP000034774">
    <property type="component" value="Unassembled WGS sequence"/>
</dbReference>
<evidence type="ECO:0000313" key="2">
    <source>
        <dbReference type="Proteomes" id="UP000034774"/>
    </source>
</evidence>
<organism evidence="1 2">
    <name type="scientific">Candidatus Woesebacteria bacterium GW2011_GWB1_39_10</name>
    <dbReference type="NCBI Taxonomy" id="1618572"/>
    <lineage>
        <taxon>Bacteria</taxon>
        <taxon>Candidatus Woeseibacteriota</taxon>
    </lineage>
</organism>
<gene>
    <name evidence="1" type="ORF">UT17_C0002G0081</name>
</gene>
<dbReference type="EMBL" id="LBVU01000002">
    <property type="protein sequence ID" value="KKQ92418.1"/>
    <property type="molecule type" value="Genomic_DNA"/>
</dbReference>
<comment type="caution">
    <text evidence="1">The sequence shown here is derived from an EMBL/GenBank/DDBJ whole genome shotgun (WGS) entry which is preliminary data.</text>
</comment>